<dbReference type="PANTHER" id="PTHR43464:SF19">
    <property type="entry name" value="UBIQUINONE BIOSYNTHESIS O-METHYLTRANSFERASE, MITOCHONDRIAL"/>
    <property type="match status" value="1"/>
</dbReference>
<evidence type="ECO:0000256" key="2">
    <source>
        <dbReference type="ARBA" id="ARBA00022679"/>
    </source>
</evidence>
<dbReference type="GO" id="GO:0032259">
    <property type="term" value="P:methylation"/>
    <property type="evidence" value="ECO:0007669"/>
    <property type="project" value="UniProtKB-KW"/>
</dbReference>
<keyword evidence="3" id="KW-0949">S-adenosyl-L-methionine</keyword>
<dbReference type="InterPro" id="IPR029063">
    <property type="entry name" value="SAM-dependent_MTases_sf"/>
</dbReference>
<dbReference type="Pfam" id="PF08241">
    <property type="entry name" value="Methyltransf_11"/>
    <property type="match status" value="1"/>
</dbReference>
<organism evidence="6 7">
    <name type="scientific">Micromonospora citrea</name>
    <dbReference type="NCBI Taxonomy" id="47855"/>
    <lineage>
        <taxon>Bacteria</taxon>
        <taxon>Bacillati</taxon>
        <taxon>Actinomycetota</taxon>
        <taxon>Actinomycetes</taxon>
        <taxon>Micromonosporales</taxon>
        <taxon>Micromonosporaceae</taxon>
        <taxon>Micromonospora</taxon>
    </lineage>
</organism>
<feature type="compositionally biased region" description="Basic and acidic residues" evidence="4">
    <location>
        <begin position="268"/>
        <end position="296"/>
    </location>
</feature>
<accession>A0A1C6VLB1</accession>
<dbReference type="RefSeq" id="WP_091103767.1">
    <property type="nucleotide sequence ID" value="NZ_FMHZ01000002.1"/>
</dbReference>
<dbReference type="STRING" id="47855.GA0070606_4484"/>
<feature type="region of interest" description="Disordered" evidence="4">
    <location>
        <begin position="268"/>
        <end position="302"/>
    </location>
</feature>
<feature type="domain" description="Methyltransferase type 11" evidence="5">
    <location>
        <begin position="54"/>
        <end position="147"/>
    </location>
</feature>
<evidence type="ECO:0000256" key="4">
    <source>
        <dbReference type="SAM" id="MobiDB-lite"/>
    </source>
</evidence>
<dbReference type="GO" id="GO:0008757">
    <property type="term" value="F:S-adenosylmethionine-dependent methyltransferase activity"/>
    <property type="evidence" value="ECO:0007669"/>
    <property type="project" value="InterPro"/>
</dbReference>
<proteinExistence type="predicted"/>
<dbReference type="Gene3D" id="3.40.50.150">
    <property type="entry name" value="Vaccinia Virus protein VP39"/>
    <property type="match status" value="1"/>
</dbReference>
<keyword evidence="1 6" id="KW-0489">Methyltransferase</keyword>
<dbReference type="OrthoDB" id="9810615at2"/>
<keyword evidence="2 6" id="KW-0808">Transferase</keyword>
<evidence type="ECO:0000256" key="3">
    <source>
        <dbReference type="ARBA" id="ARBA00022691"/>
    </source>
</evidence>
<evidence type="ECO:0000256" key="1">
    <source>
        <dbReference type="ARBA" id="ARBA00022603"/>
    </source>
</evidence>
<dbReference type="CDD" id="cd02440">
    <property type="entry name" value="AdoMet_MTases"/>
    <property type="match status" value="1"/>
</dbReference>
<dbReference type="PANTHER" id="PTHR43464">
    <property type="entry name" value="METHYLTRANSFERASE"/>
    <property type="match status" value="1"/>
</dbReference>
<evidence type="ECO:0000313" key="7">
    <source>
        <dbReference type="Proteomes" id="UP000199001"/>
    </source>
</evidence>
<dbReference type="Proteomes" id="UP000199001">
    <property type="component" value="Unassembled WGS sequence"/>
</dbReference>
<sequence length="302" mass="32370">MTESRPAEPDIVRYYTDVFVEADRLERTPLGRLEGLRTRQVLTRLLPVAPATVLDVGGGPGAHAGWLAAAGHRVHLVDLVPAHAAAARRAYPTVSATVGDARRLPLADGCADVALLMGPLYHLTERADRVAALREAARLTRPGGLLVTATISRHAPLMDLIRQGRVDDRSRPSVLRTYATGVNDTGGFTTAYFHRPSEVLDEFEAAGLPRPDLYGVEGPLWPMLGVAGGPESDGSLFAEVLRCATVFERDPEVIGASGHLLAAARLRDGHSDNDGHSHGDGHSHDDRDTTGLTDRRHGAHRG</sequence>
<evidence type="ECO:0000259" key="5">
    <source>
        <dbReference type="Pfam" id="PF08241"/>
    </source>
</evidence>
<keyword evidence="7" id="KW-1185">Reference proteome</keyword>
<evidence type="ECO:0000313" key="6">
    <source>
        <dbReference type="EMBL" id="SCL67128.1"/>
    </source>
</evidence>
<dbReference type="AlphaFoldDB" id="A0A1C6VLB1"/>
<dbReference type="EMBL" id="FMHZ01000002">
    <property type="protein sequence ID" value="SCL67128.1"/>
    <property type="molecule type" value="Genomic_DNA"/>
</dbReference>
<protein>
    <submittedName>
        <fullName evidence="6">Methyltransferase domain-containing protein</fullName>
    </submittedName>
</protein>
<name>A0A1C6VLB1_9ACTN</name>
<dbReference type="InterPro" id="IPR013216">
    <property type="entry name" value="Methyltransf_11"/>
</dbReference>
<gene>
    <name evidence="6" type="ORF">GA0070606_4484</name>
</gene>
<reference evidence="7" key="1">
    <citation type="submission" date="2016-06" db="EMBL/GenBank/DDBJ databases">
        <authorList>
            <person name="Varghese N."/>
            <person name="Submissions Spin"/>
        </authorList>
    </citation>
    <scope>NUCLEOTIDE SEQUENCE [LARGE SCALE GENOMIC DNA]</scope>
    <source>
        <strain evidence="7">DSM 43903</strain>
    </source>
</reference>
<dbReference type="SUPFAM" id="SSF53335">
    <property type="entry name" value="S-adenosyl-L-methionine-dependent methyltransferases"/>
    <property type="match status" value="1"/>
</dbReference>